<sequence length="472" mass="49800">RGDGRGVVPPPPDAGSEAAGARAAPRLPPGGEPGRVLGRRRGAGPEPSPVPRRPRRRGGGGREDEGLDGPAPYHVRRRGRAVGGRGADEEEPRDAPHRVPPGGRRGGRPGVRPGRDGVVPRRGEGEISAVGGGGDRAPPVRRTCRRGGRRRDDEARHAPLGRVPAGLVGLALRARRRVRHPVRPEGRRAVPLVLLGWGASYSDPPLPDPSSWDPSSPHSISMRGRADYRDGQTEYEVALSIRCRGRRGDSVHVLGGVGPAGRLRERRRHRVAAVRGRPSPGAGSRGGRGGRGGPGVERWGPRGPHPRRGEDGDGECAGRAGLHVHGLKGGRYAVLADNAARFDAGGDQLVVRVSVVSGRGARPVRPRRRRRRVRRPGGDAGPDAAVRPAPPGVAGGGTGHGVPRYERSGGRHSRCGAERGEGLVRLCRRREVAVVGPNRVRRGRGVGVPRVRVGEQAAPAGFPRRERRGGGG</sequence>
<evidence type="ECO:0000313" key="3">
    <source>
        <dbReference type="Proteomes" id="UP000266841"/>
    </source>
</evidence>
<feature type="region of interest" description="Disordered" evidence="1">
    <location>
        <begin position="266"/>
        <end position="313"/>
    </location>
</feature>
<name>K0RYE9_THAOC</name>
<feature type="non-terminal residue" evidence="2">
    <location>
        <position position="1"/>
    </location>
</feature>
<accession>K0RYE9</accession>
<evidence type="ECO:0000313" key="2">
    <source>
        <dbReference type="EMBL" id="EJK53881.1"/>
    </source>
</evidence>
<feature type="compositionally biased region" description="Basic and acidic residues" evidence="1">
    <location>
        <begin position="403"/>
        <end position="415"/>
    </location>
</feature>
<dbReference type="AlphaFoldDB" id="K0RYE9"/>
<proteinExistence type="predicted"/>
<organism evidence="2 3">
    <name type="scientific">Thalassiosira oceanica</name>
    <name type="common">Marine diatom</name>
    <dbReference type="NCBI Taxonomy" id="159749"/>
    <lineage>
        <taxon>Eukaryota</taxon>
        <taxon>Sar</taxon>
        <taxon>Stramenopiles</taxon>
        <taxon>Ochrophyta</taxon>
        <taxon>Bacillariophyta</taxon>
        <taxon>Coscinodiscophyceae</taxon>
        <taxon>Thalassiosirophycidae</taxon>
        <taxon>Thalassiosirales</taxon>
        <taxon>Thalassiosiraceae</taxon>
        <taxon>Thalassiosira</taxon>
    </lineage>
</organism>
<feature type="compositionally biased region" description="Basic residues" evidence="1">
    <location>
        <begin position="362"/>
        <end position="375"/>
    </location>
</feature>
<feature type="compositionally biased region" description="Basic and acidic residues" evidence="1">
    <location>
        <begin position="113"/>
        <end position="125"/>
    </location>
</feature>
<feature type="region of interest" description="Disordered" evidence="1">
    <location>
        <begin position="1"/>
        <end position="160"/>
    </location>
</feature>
<dbReference type="Proteomes" id="UP000266841">
    <property type="component" value="Unassembled WGS sequence"/>
</dbReference>
<protein>
    <submittedName>
        <fullName evidence="2">Uncharacterized protein</fullName>
    </submittedName>
</protein>
<feature type="region of interest" description="Disordered" evidence="1">
    <location>
        <begin position="360"/>
        <end position="415"/>
    </location>
</feature>
<feature type="compositionally biased region" description="Low complexity" evidence="1">
    <location>
        <begin position="14"/>
        <end position="25"/>
    </location>
</feature>
<dbReference type="EMBL" id="AGNL01036827">
    <property type="protein sequence ID" value="EJK53881.1"/>
    <property type="molecule type" value="Genomic_DNA"/>
</dbReference>
<feature type="compositionally biased region" description="Low complexity" evidence="1">
    <location>
        <begin position="209"/>
        <end position="221"/>
    </location>
</feature>
<keyword evidence="3" id="KW-1185">Reference proteome</keyword>
<feature type="compositionally biased region" description="Low complexity" evidence="1">
    <location>
        <begin position="273"/>
        <end position="282"/>
    </location>
</feature>
<feature type="region of interest" description="Disordered" evidence="1">
    <location>
        <begin position="205"/>
        <end position="226"/>
    </location>
</feature>
<reference evidence="2 3" key="1">
    <citation type="journal article" date="2012" name="Genome Biol.">
        <title>Genome and low-iron response of an oceanic diatom adapted to chronic iron limitation.</title>
        <authorList>
            <person name="Lommer M."/>
            <person name="Specht M."/>
            <person name="Roy A.S."/>
            <person name="Kraemer L."/>
            <person name="Andreson R."/>
            <person name="Gutowska M.A."/>
            <person name="Wolf J."/>
            <person name="Bergner S.V."/>
            <person name="Schilhabel M.B."/>
            <person name="Klostermeier U.C."/>
            <person name="Beiko R.G."/>
            <person name="Rosenstiel P."/>
            <person name="Hippler M."/>
            <person name="Laroche J."/>
        </authorList>
    </citation>
    <scope>NUCLEOTIDE SEQUENCE [LARGE SCALE GENOMIC DNA]</scope>
    <source>
        <strain evidence="2 3">CCMP1005</strain>
    </source>
</reference>
<comment type="caution">
    <text evidence="2">The sequence shown here is derived from an EMBL/GenBank/DDBJ whole genome shotgun (WGS) entry which is preliminary data.</text>
</comment>
<gene>
    <name evidence="2" type="ORF">THAOC_26596</name>
</gene>
<feature type="compositionally biased region" description="Gly residues" evidence="1">
    <location>
        <begin position="283"/>
        <end position="295"/>
    </location>
</feature>
<evidence type="ECO:0000256" key="1">
    <source>
        <dbReference type="SAM" id="MobiDB-lite"/>
    </source>
</evidence>